<dbReference type="KEGG" id="oih:OB0933"/>
<gene>
    <name evidence="1" type="ordered locus">OB0933</name>
</gene>
<dbReference type="AlphaFoldDB" id="Q8CV24"/>
<sequence>MLNLEKVTKGKESILHNLMQFYIYEFSKFVPEIRLEQDGTYKLFNLNRYWENSNFHAFFIKLENEYICFALVESESKSFPNTFHEFFIIATYSGKGYGEKAATELMLMFPGNWIITQIEANYPAQAFWRKLVYKLTNGDVTERYDKERRSIQEFHTSSIVDVAQYFYRNRHFRNNINIA</sequence>
<name>Q8CV24_OCEIH</name>
<organism evidence="1 2">
    <name type="scientific">Oceanobacillus iheyensis (strain DSM 14371 / CIP 107618 / JCM 11309 / KCTC 3954 / HTE831)</name>
    <dbReference type="NCBI Taxonomy" id="221109"/>
    <lineage>
        <taxon>Bacteria</taxon>
        <taxon>Bacillati</taxon>
        <taxon>Bacillota</taxon>
        <taxon>Bacilli</taxon>
        <taxon>Bacillales</taxon>
        <taxon>Bacillaceae</taxon>
        <taxon>Oceanobacillus</taxon>
    </lineage>
</organism>
<dbReference type="STRING" id="221109.gene:10733171"/>
<dbReference type="eggNOG" id="COG5628">
    <property type="taxonomic scope" value="Bacteria"/>
</dbReference>
<dbReference type="SUPFAM" id="SSF55729">
    <property type="entry name" value="Acyl-CoA N-acyltransferases (Nat)"/>
    <property type="match status" value="1"/>
</dbReference>
<dbReference type="OrthoDB" id="8479334at2"/>
<dbReference type="HOGENOM" id="CLU_112329_1_1_9"/>
<keyword evidence="2" id="KW-1185">Reference proteome</keyword>
<dbReference type="Gene3D" id="3.40.630.30">
    <property type="match status" value="1"/>
</dbReference>
<reference evidence="1 2" key="2">
    <citation type="journal article" date="2002" name="Nucleic Acids Res.">
        <title>Genome sequence of Oceanobacillus iheyensis isolated from the Iheya Ridge and its unexpected adaptive capabilities to extreme environments.</title>
        <authorList>
            <person name="Takami H."/>
            <person name="Takaki Y."/>
            <person name="Uchiyama I."/>
        </authorList>
    </citation>
    <scope>NUCLEOTIDE SEQUENCE [LARGE SCALE GENOMIC DNA]</scope>
    <source>
        <strain evidence="2">DSM 14371 / CIP 107618 / JCM 11309 / KCTC 3954 / HTE831</strain>
    </source>
</reference>
<evidence type="ECO:0000313" key="2">
    <source>
        <dbReference type="Proteomes" id="UP000000822"/>
    </source>
</evidence>
<dbReference type="InterPro" id="IPR016181">
    <property type="entry name" value="Acyl_CoA_acyltransferase"/>
</dbReference>
<accession>Q8CV24</accession>
<reference evidence="1 2" key="1">
    <citation type="journal article" date="2001" name="FEMS Microbiol. Lett.">
        <title>Oceanobacillus iheyensis gen. nov., sp. nov., a deep-sea extremely halotolerant and alkaliphilic species isolated from a depth of 1050 m on the Iheya Ridge.</title>
        <authorList>
            <person name="Lu J."/>
            <person name="Nogi Y."/>
            <person name="Takami H."/>
        </authorList>
    </citation>
    <scope>NUCLEOTIDE SEQUENCE [LARGE SCALE GENOMIC DNA]</scope>
    <source>
        <strain evidence="2">DSM 14371 / CIP 107618 / JCM 11309 / KCTC 3954 / HTE831</strain>
    </source>
</reference>
<protein>
    <submittedName>
        <fullName evidence="1">Hypothetical conserved protein</fullName>
    </submittedName>
</protein>
<dbReference type="EMBL" id="BA000028">
    <property type="protein sequence ID" value="BAC12889.1"/>
    <property type="molecule type" value="Genomic_DNA"/>
</dbReference>
<evidence type="ECO:0000313" key="1">
    <source>
        <dbReference type="EMBL" id="BAC12889.1"/>
    </source>
</evidence>
<dbReference type="PhylomeDB" id="Q8CV24"/>
<proteinExistence type="predicted"/>
<dbReference type="Proteomes" id="UP000000822">
    <property type="component" value="Chromosome"/>
</dbReference>